<dbReference type="InParanoid" id="A0A1Q5PZ18"/>
<comment type="similarity">
    <text evidence="1">Belongs to the WXG100 family.</text>
</comment>
<dbReference type="NCBIfam" id="TIGR03930">
    <property type="entry name" value="WXG100_ESAT6"/>
    <property type="match status" value="1"/>
</dbReference>
<evidence type="ECO:0000256" key="1">
    <source>
        <dbReference type="RuleBase" id="RU362001"/>
    </source>
</evidence>
<proteinExistence type="inferred from homology"/>
<name>A0A1Q5PZ18_9ACTO</name>
<dbReference type="SUPFAM" id="SSF140453">
    <property type="entry name" value="EsxAB dimer-like"/>
    <property type="match status" value="1"/>
</dbReference>
<dbReference type="InterPro" id="IPR010310">
    <property type="entry name" value="T7SS_ESAT-6-like"/>
</dbReference>
<dbReference type="Pfam" id="PF06013">
    <property type="entry name" value="WXG100"/>
    <property type="match status" value="1"/>
</dbReference>
<dbReference type="OrthoDB" id="3253863at2"/>
<dbReference type="RefSeq" id="WP_073822141.1">
    <property type="nucleotide sequence ID" value="NZ_MQVS01000001.1"/>
</dbReference>
<comment type="caution">
    <text evidence="2">The sequence shown here is derived from an EMBL/GenBank/DDBJ whole genome shotgun (WGS) entry which is preliminary data.</text>
</comment>
<gene>
    <name evidence="2" type="ORF">BSZ40_00380</name>
</gene>
<evidence type="ECO:0000313" key="3">
    <source>
        <dbReference type="Proteomes" id="UP000185612"/>
    </source>
</evidence>
<dbReference type="Proteomes" id="UP000185612">
    <property type="component" value="Unassembled WGS sequence"/>
</dbReference>
<reference evidence="3" key="1">
    <citation type="submission" date="2016-12" db="EMBL/GenBank/DDBJ databases">
        <authorList>
            <person name="Meng X."/>
        </authorList>
    </citation>
    <scope>NUCLEOTIDE SEQUENCE [LARGE SCALE GENOMIC DNA]</scope>
    <source>
        <strain evidence="3">DSM 20732</strain>
    </source>
</reference>
<accession>A0A1Q5PZ18</accession>
<evidence type="ECO:0000313" key="2">
    <source>
        <dbReference type="EMBL" id="OKL52610.1"/>
    </source>
</evidence>
<dbReference type="EMBL" id="MQVS01000001">
    <property type="protein sequence ID" value="OKL52610.1"/>
    <property type="molecule type" value="Genomic_DNA"/>
</dbReference>
<sequence length="103" mass="10892">MEGQLSAAEGAILRGADTVSSTREELRGRLKTLESQIAAMGKGWDGPAAAAFHLLMGAWTVSSRTVTDALEDFEAKLRGAQQKYEATDSAEADVYTSIAKSLG</sequence>
<dbReference type="AlphaFoldDB" id="A0A1Q5PZ18"/>
<organism evidence="2 3">
    <name type="scientific">Buchananella hordeovulneris</name>
    <dbReference type="NCBI Taxonomy" id="52770"/>
    <lineage>
        <taxon>Bacteria</taxon>
        <taxon>Bacillati</taxon>
        <taxon>Actinomycetota</taxon>
        <taxon>Actinomycetes</taxon>
        <taxon>Actinomycetales</taxon>
        <taxon>Actinomycetaceae</taxon>
        <taxon>Buchananella</taxon>
    </lineage>
</organism>
<keyword evidence="3" id="KW-1185">Reference proteome</keyword>
<dbReference type="InterPro" id="IPR036689">
    <property type="entry name" value="ESAT-6-like_sf"/>
</dbReference>
<protein>
    <recommendedName>
        <fullName evidence="1">ESAT-6-like protein</fullName>
    </recommendedName>
</protein>
<dbReference type="Gene3D" id="1.10.287.1060">
    <property type="entry name" value="ESAT-6-like"/>
    <property type="match status" value="1"/>
</dbReference>
<dbReference type="STRING" id="52770.BSZ40_00380"/>